<keyword evidence="5" id="KW-0007">Acetylation</keyword>
<evidence type="ECO:0000256" key="9">
    <source>
        <dbReference type="ARBA" id="ARBA00054216"/>
    </source>
</evidence>
<evidence type="ECO:0000256" key="4">
    <source>
        <dbReference type="ARBA" id="ARBA00022786"/>
    </source>
</evidence>
<evidence type="ECO:0000256" key="8">
    <source>
        <dbReference type="ARBA" id="ARBA00023242"/>
    </source>
</evidence>
<evidence type="ECO:0000256" key="6">
    <source>
        <dbReference type="ARBA" id="ARBA00023015"/>
    </source>
</evidence>
<dbReference type="GO" id="GO:0030891">
    <property type="term" value="C:VCB complex"/>
    <property type="evidence" value="ECO:0007669"/>
    <property type="project" value="InterPro"/>
</dbReference>
<evidence type="ECO:0000256" key="5">
    <source>
        <dbReference type="ARBA" id="ARBA00022990"/>
    </source>
</evidence>
<reference evidence="19 20" key="1">
    <citation type="submission" date="2024-05" db="EMBL/GenBank/DDBJ databases">
        <authorList>
            <person name="Wallberg A."/>
        </authorList>
    </citation>
    <scope>NUCLEOTIDE SEQUENCE [LARGE SCALE GENOMIC DNA]</scope>
</reference>
<proteinExistence type="inferred from homology"/>
<sequence length="117" mass="13285">MDVFLMVRRKKSTIFTDAKETTTVKELKKIIQGIMKVEPENQQLMNERGSEIFDDDKLLSDYNLTAQTARAQSPATVALSFRQDNGEFESLEITALSSPPELPEVMKPQEPQTHDLN</sequence>
<evidence type="ECO:0000256" key="15">
    <source>
        <dbReference type="ARBA" id="ARBA00083653"/>
    </source>
</evidence>
<dbReference type="CDD" id="cd01788">
    <property type="entry name" value="Ubl_ElonginB"/>
    <property type="match status" value="1"/>
</dbReference>
<dbReference type="PANTHER" id="PTHR13248">
    <property type="entry name" value="TRANSCRIPTION ELONGATION FACTOR B POLYPEPTIDE 2"/>
    <property type="match status" value="1"/>
</dbReference>
<evidence type="ECO:0000256" key="10">
    <source>
        <dbReference type="ARBA" id="ARBA00060803"/>
    </source>
</evidence>
<evidence type="ECO:0000256" key="16">
    <source>
        <dbReference type="ARBA" id="ARBA00093515"/>
    </source>
</evidence>
<evidence type="ECO:0000259" key="18">
    <source>
        <dbReference type="PROSITE" id="PS50053"/>
    </source>
</evidence>
<evidence type="ECO:0000256" key="13">
    <source>
        <dbReference type="ARBA" id="ARBA00080438"/>
    </source>
</evidence>
<evidence type="ECO:0000313" key="20">
    <source>
        <dbReference type="Proteomes" id="UP001497623"/>
    </source>
</evidence>
<dbReference type="Pfam" id="PF00240">
    <property type="entry name" value="ubiquitin"/>
    <property type="match status" value="1"/>
</dbReference>
<dbReference type="InterPro" id="IPR000626">
    <property type="entry name" value="Ubiquitin-like_dom"/>
</dbReference>
<dbReference type="PANTHER" id="PTHR13248:SF4">
    <property type="entry name" value="ELONGIN B"/>
    <property type="match status" value="1"/>
</dbReference>
<keyword evidence="6" id="KW-0805">Transcription regulation</keyword>
<dbReference type="InterPro" id="IPR029071">
    <property type="entry name" value="Ubiquitin-like_domsf"/>
</dbReference>
<evidence type="ECO:0000256" key="2">
    <source>
        <dbReference type="ARBA" id="ARBA00004906"/>
    </source>
</evidence>
<comment type="subcellular location">
    <subcellularLocation>
        <location evidence="1">Nucleus</location>
    </subcellularLocation>
</comment>
<comment type="pathway">
    <text evidence="2">Protein modification; protein ubiquitination.</text>
</comment>
<dbReference type="SUPFAM" id="SSF54236">
    <property type="entry name" value="Ubiquitin-like"/>
    <property type="match status" value="1"/>
</dbReference>
<dbReference type="SMART" id="SM00213">
    <property type="entry name" value="UBQ"/>
    <property type="match status" value="1"/>
</dbReference>
<accession>A0AAV2PVN9</accession>
<gene>
    <name evidence="19" type="ORF">MNOR_LOCUS3919</name>
</gene>
<dbReference type="FunFam" id="3.10.20.90:FF:000108">
    <property type="entry name" value="Elongin-B"/>
    <property type="match status" value="1"/>
</dbReference>
<evidence type="ECO:0000256" key="14">
    <source>
        <dbReference type="ARBA" id="ARBA00081013"/>
    </source>
</evidence>
<feature type="region of interest" description="Disordered" evidence="17">
    <location>
        <begin position="96"/>
        <end position="117"/>
    </location>
</feature>
<comment type="similarity">
    <text evidence="10">Belongs to the Elongin B family.</text>
</comment>
<organism evidence="19 20">
    <name type="scientific">Meganyctiphanes norvegica</name>
    <name type="common">Northern krill</name>
    <name type="synonym">Thysanopoda norvegica</name>
    <dbReference type="NCBI Taxonomy" id="48144"/>
    <lineage>
        <taxon>Eukaryota</taxon>
        <taxon>Metazoa</taxon>
        <taxon>Ecdysozoa</taxon>
        <taxon>Arthropoda</taxon>
        <taxon>Crustacea</taxon>
        <taxon>Multicrustacea</taxon>
        <taxon>Malacostraca</taxon>
        <taxon>Eumalacostraca</taxon>
        <taxon>Eucarida</taxon>
        <taxon>Euphausiacea</taxon>
        <taxon>Euphausiidae</taxon>
        <taxon>Meganyctiphanes</taxon>
    </lineage>
</organism>
<comment type="subunit">
    <text evidence="16">Heterotrimer of an A (ELOA, ELOA2 or ELOA3P), ELOB and ELOC subunit. The elongin BC complex interacts with EPOP; leading to recruit the elongin BC complex to Polycomb group (PcG) target genes, thereby restricting excessive activity of the PRC2/EED-EZH2 complex. Component of multiple cullin-RING E3 ubiquitin-protein ligase complexes composed of Elongin BC (ELOB and ELOC), a cullin (either CUL2 or CUL5), a catalytic subunit (either RBX1 or RNF7/RBX2), as well as a substrate adapter protein that can be either ASB2, ASB9, ASB11, KLHDC2, KLHDC3, KLHDC10, APPBP2, FEM1A, FEM1B, FEM1C, LRR1, PCMTD1, SOCS1, SOCS2, SOCS5, SPSB1, SPSB3, ELOA, VHL, WSB1 or RAB40C. As part of the Elongin BC E3 ubiquitin ligase complex; interacts with NRBP1. May also interact with DCUN1D1, DCUN1D2, DCUN1D3 and DCUN1D5. May form oligomers as a KLHDC2/KLHDC3-ELOB-ELOC complex; this interaction is autoinhibitory for the E3 ligase complex as the substrate-binding site of KLHDC2/KLHDC3 is blocked in the oligomer.</text>
</comment>
<evidence type="ECO:0000256" key="12">
    <source>
        <dbReference type="ARBA" id="ARBA00076690"/>
    </source>
</evidence>
<evidence type="ECO:0000256" key="3">
    <source>
        <dbReference type="ARBA" id="ARBA00022553"/>
    </source>
</evidence>
<evidence type="ECO:0000256" key="17">
    <source>
        <dbReference type="SAM" id="MobiDB-lite"/>
    </source>
</evidence>
<protein>
    <recommendedName>
        <fullName evidence="11">Elongin-B</fullName>
    </recommendedName>
    <alternativeName>
        <fullName evidence="14">Elongin 18 kDa subunit</fullName>
    </alternativeName>
    <alternativeName>
        <fullName evidence="12">RNA polymerase II transcription factor SIII subunit B</fullName>
    </alternativeName>
    <alternativeName>
        <fullName evidence="15">SIII p18</fullName>
    </alternativeName>
    <alternativeName>
        <fullName evidence="13">Transcription elongation factor B polypeptide 2</fullName>
    </alternativeName>
</protein>
<dbReference type="Gene3D" id="3.10.20.90">
    <property type="entry name" value="Phosphatidylinositol 3-kinase Catalytic Subunit, Chain A, domain 1"/>
    <property type="match status" value="1"/>
</dbReference>
<comment type="function">
    <text evidence="9">SIII, also known as elongin, is a general transcription elongation factor that increases the RNA polymerase II transcription elongation past template-encoded arresting sites. Subunit A is transcriptionally active and its transcription activity is strongly enhanced by binding to the dimeric complex of the SIII regulatory subunits B and C (elongin BC complex). In embryonic stem cells, the elongin BC complex is recruited by EPOP to Polycomb group (PcG) target genes in order generate genomic region that display both active and repressive chromatin properties, an important feature of pluripotent stem cells.</text>
</comment>
<dbReference type="EMBL" id="CAXKWB010001391">
    <property type="protein sequence ID" value="CAL4064233.1"/>
    <property type="molecule type" value="Genomic_DNA"/>
</dbReference>
<keyword evidence="7" id="KW-0804">Transcription</keyword>
<keyword evidence="4" id="KW-0833">Ubl conjugation pathway</keyword>
<dbReference type="Proteomes" id="UP001497623">
    <property type="component" value="Unassembled WGS sequence"/>
</dbReference>
<feature type="domain" description="Ubiquitin-like" evidence="18">
    <location>
        <begin position="1"/>
        <end position="68"/>
    </location>
</feature>
<dbReference type="GO" id="GO:0070449">
    <property type="term" value="C:elongin complex"/>
    <property type="evidence" value="ECO:0007669"/>
    <property type="project" value="InterPro"/>
</dbReference>
<keyword evidence="3" id="KW-0597">Phosphoprotein</keyword>
<keyword evidence="20" id="KW-1185">Reference proteome</keyword>
<evidence type="ECO:0000256" key="1">
    <source>
        <dbReference type="ARBA" id="ARBA00004123"/>
    </source>
</evidence>
<name>A0AAV2PVN9_MEGNR</name>
<dbReference type="InterPro" id="IPR039049">
    <property type="entry name" value="ELOB"/>
</dbReference>
<keyword evidence="8" id="KW-0539">Nucleus</keyword>
<evidence type="ECO:0000256" key="7">
    <source>
        <dbReference type="ARBA" id="ARBA00023163"/>
    </source>
</evidence>
<evidence type="ECO:0000313" key="19">
    <source>
        <dbReference type="EMBL" id="CAL4064233.1"/>
    </source>
</evidence>
<dbReference type="AlphaFoldDB" id="A0AAV2PVN9"/>
<dbReference type="GO" id="GO:0006368">
    <property type="term" value="P:transcription elongation by RNA polymerase II"/>
    <property type="evidence" value="ECO:0007669"/>
    <property type="project" value="InterPro"/>
</dbReference>
<comment type="caution">
    <text evidence="19">The sequence shown here is derived from an EMBL/GenBank/DDBJ whole genome shotgun (WGS) entry which is preliminary data.</text>
</comment>
<evidence type="ECO:0000256" key="11">
    <source>
        <dbReference type="ARBA" id="ARBA00074516"/>
    </source>
</evidence>
<dbReference type="PROSITE" id="PS50053">
    <property type="entry name" value="UBIQUITIN_2"/>
    <property type="match status" value="1"/>
</dbReference>